<feature type="transmembrane region" description="Helical" evidence="4">
    <location>
        <begin position="100"/>
        <end position="118"/>
    </location>
</feature>
<keyword evidence="3 4" id="KW-0472">Membrane</keyword>
<keyword evidence="5" id="KW-1185">Reference proteome</keyword>
<feature type="transmembrane region" description="Helical" evidence="4">
    <location>
        <begin position="146"/>
        <end position="169"/>
    </location>
</feature>
<dbReference type="SUPFAM" id="SSF90123">
    <property type="entry name" value="ABC transporter transmembrane region"/>
    <property type="match status" value="1"/>
</dbReference>
<reference evidence="6" key="1">
    <citation type="submission" date="2025-08" db="UniProtKB">
        <authorList>
            <consortium name="RefSeq"/>
        </authorList>
    </citation>
    <scope>IDENTIFICATION</scope>
    <source>
        <tissue evidence="6">Blood</tissue>
    </source>
</reference>
<gene>
    <name evidence="6" type="primary">LOC136994744</name>
</gene>
<protein>
    <submittedName>
        <fullName evidence="6">Antigen peptide transporter 2-like</fullName>
    </submittedName>
</protein>
<dbReference type="InterPro" id="IPR036640">
    <property type="entry name" value="ABC1_TM_sf"/>
</dbReference>
<feature type="transmembrane region" description="Helical" evidence="4">
    <location>
        <begin position="63"/>
        <end position="88"/>
    </location>
</feature>
<evidence type="ECO:0000313" key="5">
    <source>
        <dbReference type="Proteomes" id="UP001652627"/>
    </source>
</evidence>
<evidence type="ECO:0000256" key="3">
    <source>
        <dbReference type="ARBA" id="ARBA00023136"/>
    </source>
</evidence>
<organism evidence="5 6">
    <name type="scientific">Apteryx mantelli</name>
    <name type="common">North Island brown kiwi</name>
    <dbReference type="NCBI Taxonomy" id="2696672"/>
    <lineage>
        <taxon>Eukaryota</taxon>
        <taxon>Metazoa</taxon>
        <taxon>Chordata</taxon>
        <taxon>Craniata</taxon>
        <taxon>Vertebrata</taxon>
        <taxon>Euteleostomi</taxon>
        <taxon>Archelosauria</taxon>
        <taxon>Archosauria</taxon>
        <taxon>Dinosauria</taxon>
        <taxon>Saurischia</taxon>
        <taxon>Theropoda</taxon>
        <taxon>Coelurosauria</taxon>
        <taxon>Aves</taxon>
        <taxon>Palaeognathae</taxon>
        <taxon>Apterygiformes</taxon>
        <taxon>Apterygidae</taxon>
        <taxon>Apteryx</taxon>
    </lineage>
</organism>
<evidence type="ECO:0000256" key="1">
    <source>
        <dbReference type="ARBA" id="ARBA00022692"/>
    </source>
</evidence>
<keyword evidence="1 4" id="KW-0812">Transmembrane</keyword>
<dbReference type="Proteomes" id="UP001652627">
    <property type="component" value="Chromosome 32"/>
</dbReference>
<name>A0ABM4FYE8_9AVES</name>
<evidence type="ECO:0000256" key="4">
    <source>
        <dbReference type="SAM" id="Phobius"/>
    </source>
</evidence>
<sequence length="200" mass="21006">MWVPPALRLTGALFLADVAVLEALAQLDPELAWLGPAAAWLEAGLRFLALAMTRWLLAPGGPWSAVALLCLAPATFLALRACLALPGAPPALLATASPGWLALAYGASGLALLTWQALGHGAPADAGAPEARATLRRLLALTWPEWPYLCGAFVFLTLAVIGETLVPYYTGRVIDILSNSFNADSFTTAIWLMCLASVGR</sequence>
<proteinExistence type="predicted"/>
<dbReference type="InterPro" id="IPR005293">
    <property type="entry name" value="Tap2/ABCB3"/>
</dbReference>
<evidence type="ECO:0000256" key="2">
    <source>
        <dbReference type="ARBA" id="ARBA00022989"/>
    </source>
</evidence>
<feature type="transmembrane region" description="Helical" evidence="4">
    <location>
        <begin position="181"/>
        <end position="199"/>
    </location>
</feature>
<dbReference type="RefSeq" id="XP_067169970.1">
    <property type="nucleotide sequence ID" value="XM_067313869.1"/>
</dbReference>
<evidence type="ECO:0000313" key="6">
    <source>
        <dbReference type="RefSeq" id="XP_067169970.1"/>
    </source>
</evidence>
<dbReference type="GeneID" id="136994744"/>
<dbReference type="Gene3D" id="1.20.1560.10">
    <property type="entry name" value="ABC transporter type 1, transmembrane domain"/>
    <property type="match status" value="1"/>
</dbReference>
<accession>A0ABM4FYE8</accession>
<dbReference type="PRINTS" id="PR01897">
    <property type="entry name" value="TAP2PROTEIN"/>
</dbReference>
<keyword evidence="2 4" id="KW-1133">Transmembrane helix</keyword>